<comment type="caution">
    <text evidence="10">The sequence shown here is derived from an EMBL/GenBank/DDBJ whole genome shotgun (WGS) entry which is preliminary data.</text>
</comment>
<evidence type="ECO:0000256" key="2">
    <source>
        <dbReference type="ARBA" id="ARBA00022670"/>
    </source>
</evidence>
<dbReference type="GO" id="GO:0006508">
    <property type="term" value="P:proteolysis"/>
    <property type="evidence" value="ECO:0007669"/>
    <property type="project" value="UniProtKB-KW"/>
</dbReference>
<evidence type="ECO:0000313" key="11">
    <source>
        <dbReference type="Proteomes" id="UP000579153"/>
    </source>
</evidence>
<evidence type="ECO:0000259" key="9">
    <source>
        <dbReference type="Pfam" id="PF05572"/>
    </source>
</evidence>
<keyword evidence="8" id="KW-1015">Disulfide bond</keyword>
<evidence type="ECO:0000256" key="3">
    <source>
        <dbReference type="ARBA" id="ARBA00022723"/>
    </source>
</evidence>
<evidence type="ECO:0000313" key="10">
    <source>
        <dbReference type="EMBL" id="MBB5773765.1"/>
    </source>
</evidence>
<name>A0A7W9FY79_9ACTN</name>
<evidence type="ECO:0000256" key="1">
    <source>
        <dbReference type="ARBA" id="ARBA00008721"/>
    </source>
</evidence>
<keyword evidence="5" id="KW-0378">Hydrolase</keyword>
<dbReference type="Pfam" id="PF05572">
    <property type="entry name" value="Peptidase_M43"/>
    <property type="match status" value="1"/>
</dbReference>
<evidence type="ECO:0000256" key="6">
    <source>
        <dbReference type="ARBA" id="ARBA00022833"/>
    </source>
</evidence>
<evidence type="ECO:0000256" key="4">
    <source>
        <dbReference type="ARBA" id="ARBA00022729"/>
    </source>
</evidence>
<dbReference type="RefSeq" id="WP_221519148.1">
    <property type="nucleotide sequence ID" value="NZ_JACHMB010000001.1"/>
</dbReference>
<feature type="domain" description="Peptidase M43 pregnancy-associated plasma-A" evidence="9">
    <location>
        <begin position="161"/>
        <end position="302"/>
    </location>
</feature>
<dbReference type="SUPFAM" id="SSF55486">
    <property type="entry name" value="Metalloproteases ('zincins'), catalytic domain"/>
    <property type="match status" value="1"/>
</dbReference>
<sequence length="367" mass="39834">MMDESEFSEPLTRDLCGTMPVHRRLLNESMSYRARRASIENQATQYRLGTRLVSRVGVVSIPVVVHVVHNPARPEQNIGADQIHSQIEILNQDFRAANPDVTKVPPVWKSLVADTMIEFHLATRGPNGEPTDGIVRVETQRMGFTHDDLVKSSATGGAAPWPSDQYLNIWVCQLTGGLLGYAQFPGGPPDTDGVVIRHSAFGSTGTAAPPFHLGRTTTHEVGHWLNLFHIWGDDGEGCSGDDKVADTPNQAGNNTGIPIFPHISCNNGPNGDMFVNYMDYTDDAGMMMFTSGQSTRMNACLEGPRASFLVPQLAARAEERIPAGVAAPGGTRLTGNGSQRDLEQLLQEVLKDTRAALNVVAGNRQVR</sequence>
<gene>
    <name evidence="10" type="ORF">HD596_000521</name>
</gene>
<keyword evidence="3" id="KW-0479">Metal-binding</keyword>
<evidence type="ECO:0000256" key="8">
    <source>
        <dbReference type="ARBA" id="ARBA00023157"/>
    </source>
</evidence>
<dbReference type="EMBL" id="JACHMB010000001">
    <property type="protein sequence ID" value="MBB5773765.1"/>
    <property type="molecule type" value="Genomic_DNA"/>
</dbReference>
<dbReference type="PANTHER" id="PTHR47466">
    <property type="match status" value="1"/>
</dbReference>
<reference evidence="10 11" key="1">
    <citation type="submission" date="2020-08" db="EMBL/GenBank/DDBJ databases">
        <title>Sequencing the genomes of 1000 actinobacteria strains.</title>
        <authorList>
            <person name="Klenk H.-P."/>
        </authorList>
    </citation>
    <scope>NUCLEOTIDE SEQUENCE [LARGE SCALE GENOMIC DNA]</scope>
    <source>
        <strain evidence="10 11">DSM 45507</strain>
    </source>
</reference>
<accession>A0A7W9FY79</accession>
<evidence type="ECO:0000256" key="5">
    <source>
        <dbReference type="ARBA" id="ARBA00022801"/>
    </source>
</evidence>
<dbReference type="PANTHER" id="PTHR47466:SF1">
    <property type="entry name" value="METALLOPROTEASE MEP1 (AFU_ORTHOLOGUE AFUA_1G07730)-RELATED"/>
    <property type="match status" value="1"/>
</dbReference>
<dbReference type="AlphaFoldDB" id="A0A7W9FY79"/>
<protein>
    <recommendedName>
        <fullName evidence="9">Peptidase M43 pregnancy-associated plasma-A domain-containing protein</fullName>
    </recommendedName>
</protein>
<keyword evidence="6" id="KW-0862">Zinc</keyword>
<dbReference type="Gene3D" id="3.40.390.10">
    <property type="entry name" value="Collagenase (Catalytic Domain)"/>
    <property type="match status" value="1"/>
</dbReference>
<dbReference type="GO" id="GO:0008237">
    <property type="term" value="F:metallopeptidase activity"/>
    <property type="evidence" value="ECO:0007669"/>
    <property type="project" value="UniProtKB-KW"/>
</dbReference>
<organism evidence="10 11">
    <name type="scientific">Nonomuraea jabiensis</name>
    <dbReference type="NCBI Taxonomy" id="882448"/>
    <lineage>
        <taxon>Bacteria</taxon>
        <taxon>Bacillati</taxon>
        <taxon>Actinomycetota</taxon>
        <taxon>Actinomycetes</taxon>
        <taxon>Streptosporangiales</taxon>
        <taxon>Streptosporangiaceae</taxon>
        <taxon>Nonomuraea</taxon>
    </lineage>
</organism>
<keyword evidence="2" id="KW-0645">Protease</keyword>
<keyword evidence="4" id="KW-0732">Signal</keyword>
<dbReference type="InterPro" id="IPR024079">
    <property type="entry name" value="MetalloPept_cat_dom_sf"/>
</dbReference>
<keyword evidence="11" id="KW-1185">Reference proteome</keyword>
<comment type="similarity">
    <text evidence="1">Belongs to the peptidase M43B family.</text>
</comment>
<dbReference type="Proteomes" id="UP000579153">
    <property type="component" value="Unassembled WGS sequence"/>
</dbReference>
<evidence type="ECO:0000256" key="7">
    <source>
        <dbReference type="ARBA" id="ARBA00023049"/>
    </source>
</evidence>
<dbReference type="GO" id="GO:0046872">
    <property type="term" value="F:metal ion binding"/>
    <property type="evidence" value="ECO:0007669"/>
    <property type="project" value="UniProtKB-KW"/>
</dbReference>
<dbReference type="CDD" id="cd04275">
    <property type="entry name" value="ZnMc_pappalysin_like"/>
    <property type="match status" value="1"/>
</dbReference>
<keyword evidence="7" id="KW-0482">Metalloprotease</keyword>
<dbReference type="InterPro" id="IPR008754">
    <property type="entry name" value="Peptidase_M43"/>
</dbReference>
<proteinExistence type="inferred from homology"/>